<dbReference type="OMA" id="WAGKEKH"/>
<reference evidence="10" key="3">
    <citation type="submission" date="2020-12" db="UniProtKB">
        <authorList>
            <consortium name="EnsemblPlants"/>
        </authorList>
    </citation>
    <scope>IDENTIFICATION</scope>
</reference>
<dbReference type="GO" id="GO:0071617">
    <property type="term" value="F:lysophospholipid acyltransferase activity"/>
    <property type="evidence" value="ECO:0007669"/>
    <property type="project" value="EnsemblPlants"/>
</dbReference>
<evidence type="ECO:0000259" key="8">
    <source>
        <dbReference type="SMART" id="SM00563"/>
    </source>
</evidence>
<evidence type="ECO:0000256" key="2">
    <source>
        <dbReference type="ARBA" id="ARBA00010524"/>
    </source>
</evidence>
<evidence type="ECO:0000256" key="3">
    <source>
        <dbReference type="ARBA" id="ARBA00022679"/>
    </source>
</evidence>
<dbReference type="FunCoup" id="A0A2K1KL51">
    <property type="interactions" value="2009"/>
</dbReference>
<evidence type="ECO:0000256" key="6">
    <source>
        <dbReference type="ARBA" id="ARBA00023315"/>
    </source>
</evidence>
<dbReference type="InterPro" id="IPR000872">
    <property type="entry name" value="Tafazzin"/>
</dbReference>
<comment type="subcellular location">
    <subcellularLocation>
        <location evidence="1">Membrane</location>
    </subcellularLocation>
</comment>
<dbReference type="KEGG" id="ppp:112282389"/>
<keyword evidence="11" id="KW-1185">Reference proteome</keyword>
<dbReference type="GeneID" id="112282389"/>
<dbReference type="AlphaFoldDB" id="A0A2K1KL51"/>
<dbReference type="STRING" id="3218.A0A2K1KL51"/>
<feature type="domain" description="Phospholipid/glycerol acyltransferase" evidence="8">
    <location>
        <begin position="76"/>
        <end position="200"/>
    </location>
</feature>
<dbReference type="Pfam" id="PF01553">
    <property type="entry name" value="Acyltransferase"/>
    <property type="match status" value="1"/>
</dbReference>
<comment type="similarity">
    <text evidence="2 7">Belongs to the taffazin family.</text>
</comment>
<dbReference type="GO" id="GO:0008374">
    <property type="term" value="F:O-acyltransferase activity"/>
    <property type="evidence" value="ECO:0000318"/>
    <property type="project" value="GO_Central"/>
</dbReference>
<dbReference type="EnsemblPlants" id="Pp3c5_26280V3.2">
    <property type="protein sequence ID" value="Pp3c5_26280V3.2"/>
    <property type="gene ID" value="Pp3c5_26280"/>
</dbReference>
<name>A0A2K1KL51_PHYPA</name>
<dbReference type="InterPro" id="IPR002123">
    <property type="entry name" value="Plipid/glycerol_acylTrfase"/>
</dbReference>
<keyword evidence="4" id="KW-0443">Lipid metabolism</keyword>
<dbReference type="CDD" id="cd07989">
    <property type="entry name" value="LPLAT_AGPAT-like"/>
    <property type="match status" value="1"/>
</dbReference>
<dbReference type="PANTHER" id="PTHR12497">
    <property type="entry name" value="TAZ PROTEIN TAFAZZIN"/>
    <property type="match status" value="1"/>
</dbReference>
<dbReference type="EnsemblPlants" id="Pp3c5_26280V3.1">
    <property type="protein sequence ID" value="Pp3c5_26280V3.1"/>
    <property type="gene ID" value="Pp3c5_26280"/>
</dbReference>
<dbReference type="PRINTS" id="PR00979">
    <property type="entry name" value="TAFAZZIN"/>
</dbReference>
<keyword evidence="6" id="KW-0012">Acyltransferase</keyword>
<dbReference type="GO" id="GO:0005886">
    <property type="term" value="C:plasma membrane"/>
    <property type="evidence" value="ECO:0007669"/>
    <property type="project" value="EnsemblPlants"/>
</dbReference>
<evidence type="ECO:0000256" key="4">
    <source>
        <dbReference type="ARBA" id="ARBA00023098"/>
    </source>
</evidence>
<dbReference type="Gramene" id="Pp3c5_26280V3.1">
    <property type="protein sequence ID" value="Pp3c5_26280V3.1"/>
    <property type="gene ID" value="Pp3c5_26280"/>
</dbReference>
<dbReference type="SUPFAM" id="SSF69593">
    <property type="entry name" value="Glycerol-3-phosphate (1)-acyltransferase"/>
    <property type="match status" value="1"/>
</dbReference>
<evidence type="ECO:0000256" key="5">
    <source>
        <dbReference type="ARBA" id="ARBA00023136"/>
    </source>
</evidence>
<reference evidence="9 11" key="2">
    <citation type="journal article" date="2018" name="Plant J.">
        <title>The Physcomitrella patens chromosome-scale assembly reveals moss genome structure and evolution.</title>
        <authorList>
            <person name="Lang D."/>
            <person name="Ullrich K.K."/>
            <person name="Murat F."/>
            <person name="Fuchs J."/>
            <person name="Jenkins J."/>
            <person name="Haas F.B."/>
            <person name="Piednoel M."/>
            <person name="Gundlach H."/>
            <person name="Van Bel M."/>
            <person name="Meyberg R."/>
            <person name="Vives C."/>
            <person name="Morata J."/>
            <person name="Symeonidi A."/>
            <person name="Hiss M."/>
            <person name="Muchero W."/>
            <person name="Kamisugi Y."/>
            <person name="Saleh O."/>
            <person name="Blanc G."/>
            <person name="Decker E.L."/>
            <person name="van Gessel N."/>
            <person name="Grimwood J."/>
            <person name="Hayes R.D."/>
            <person name="Graham S.W."/>
            <person name="Gunter L.E."/>
            <person name="McDaniel S.F."/>
            <person name="Hoernstein S.N.W."/>
            <person name="Larsson A."/>
            <person name="Li F.W."/>
            <person name="Perroud P.F."/>
            <person name="Phillips J."/>
            <person name="Ranjan P."/>
            <person name="Rokshar D.S."/>
            <person name="Rothfels C.J."/>
            <person name="Schneider L."/>
            <person name="Shu S."/>
            <person name="Stevenson D.W."/>
            <person name="Thummler F."/>
            <person name="Tillich M."/>
            <person name="Villarreal Aguilar J.C."/>
            <person name="Widiez T."/>
            <person name="Wong G.K."/>
            <person name="Wymore A."/>
            <person name="Zhang Y."/>
            <person name="Zimmer A.D."/>
            <person name="Quatrano R.S."/>
            <person name="Mayer K.F.X."/>
            <person name="Goodstein D."/>
            <person name="Casacuberta J.M."/>
            <person name="Vandepoele K."/>
            <person name="Reski R."/>
            <person name="Cuming A.C."/>
            <person name="Tuskan G.A."/>
            <person name="Maumus F."/>
            <person name="Salse J."/>
            <person name="Schmutz J."/>
            <person name="Rensing S.A."/>
        </authorList>
    </citation>
    <scope>NUCLEOTIDE SEQUENCE [LARGE SCALE GENOMIC DNA]</scope>
    <source>
        <strain evidence="10 11">cv. Gransden 2004</strain>
    </source>
</reference>
<dbReference type="RefSeq" id="XP_024375688.1">
    <property type="nucleotide sequence ID" value="XM_024519920.2"/>
</dbReference>
<evidence type="ECO:0000256" key="7">
    <source>
        <dbReference type="RuleBase" id="RU365062"/>
    </source>
</evidence>
<protein>
    <recommendedName>
        <fullName evidence="7">Tafazzin family protein</fullName>
    </recommendedName>
</protein>
<dbReference type="PANTHER" id="PTHR12497:SF5">
    <property type="entry name" value="N-ACYLPHOSPHATIDYLETHANOLAMINE SYNTHASE"/>
    <property type="match status" value="1"/>
</dbReference>
<gene>
    <name evidence="10" type="primary">LOC112282389</name>
    <name evidence="9" type="ORF">PHYPA_008185</name>
</gene>
<dbReference type="GO" id="GO:0006650">
    <property type="term" value="P:glycerophospholipid metabolic process"/>
    <property type="evidence" value="ECO:0007669"/>
    <property type="project" value="EnsemblPlants"/>
</dbReference>
<keyword evidence="5" id="KW-0472">Membrane</keyword>
<dbReference type="Gramene" id="Pp3c5_26280V3.2">
    <property type="protein sequence ID" value="Pp3c5_26280V3.2"/>
    <property type="gene ID" value="Pp3c5_26280"/>
</dbReference>
<dbReference type="OrthoDB" id="193467at2759"/>
<organism evidence="9">
    <name type="scientific">Physcomitrium patens</name>
    <name type="common">Spreading-leaved earth moss</name>
    <name type="synonym">Physcomitrella patens</name>
    <dbReference type="NCBI Taxonomy" id="3218"/>
    <lineage>
        <taxon>Eukaryota</taxon>
        <taxon>Viridiplantae</taxon>
        <taxon>Streptophyta</taxon>
        <taxon>Embryophyta</taxon>
        <taxon>Bryophyta</taxon>
        <taxon>Bryophytina</taxon>
        <taxon>Bryopsida</taxon>
        <taxon>Funariidae</taxon>
        <taxon>Funariales</taxon>
        <taxon>Funariaceae</taxon>
        <taxon>Physcomitrium</taxon>
    </lineage>
</organism>
<dbReference type="EMBL" id="ABEU02000005">
    <property type="protein sequence ID" value="PNR54508.1"/>
    <property type="molecule type" value="Genomic_DNA"/>
</dbReference>
<sequence length="349" mass="38277">MEEILHGSRSAAAPRTITTLANVAKGSHLGGIPRRMVLTTVGAITKFYGILLNNTKVHNGDTLLSLVKSRPPGTPLVTVSNHMSTLDDPLMWGIRGLPLADPKRCRWTLAAEDICFTNVFFSYFFRLGKCIPITRGAGIYQPHMAEALERLNEGEWLNTFPEGKVCQELGPLRRLKWGTASLIARAKVSPILLPIGHSGFEKVMPENYWNGRRPLLPLVNKNVDIVVGEPMVFDIPRLKQAAVDLASASVDVASSGSVSSEADDRKFPLLGSSMKNPNPLTKGITRLSSIQQVANTLETMKTNGADVPGPLLDEAAWRWIYTHITEHIWVALSEVTQKARTIGQLRADS</sequence>
<evidence type="ECO:0000256" key="1">
    <source>
        <dbReference type="ARBA" id="ARBA00004370"/>
    </source>
</evidence>
<keyword evidence="3" id="KW-0808">Transferase</keyword>
<dbReference type="SMART" id="SM00563">
    <property type="entry name" value="PlsC"/>
    <property type="match status" value="1"/>
</dbReference>
<accession>A0A2K1KL51</accession>
<evidence type="ECO:0000313" key="10">
    <source>
        <dbReference type="EnsemblPlants" id="Pp3c5_26280V3.1"/>
    </source>
</evidence>
<proteinExistence type="inferred from homology"/>
<evidence type="ECO:0000313" key="9">
    <source>
        <dbReference type="EMBL" id="PNR54508.1"/>
    </source>
</evidence>
<dbReference type="Proteomes" id="UP000006727">
    <property type="component" value="Chromosome 5"/>
</dbReference>
<evidence type="ECO:0000313" key="11">
    <source>
        <dbReference type="Proteomes" id="UP000006727"/>
    </source>
</evidence>
<reference evidence="9 11" key="1">
    <citation type="journal article" date="2008" name="Science">
        <title>The Physcomitrella genome reveals evolutionary insights into the conquest of land by plants.</title>
        <authorList>
            <person name="Rensing S."/>
            <person name="Lang D."/>
            <person name="Zimmer A."/>
            <person name="Terry A."/>
            <person name="Salamov A."/>
            <person name="Shapiro H."/>
            <person name="Nishiyama T."/>
            <person name="Perroud P.-F."/>
            <person name="Lindquist E."/>
            <person name="Kamisugi Y."/>
            <person name="Tanahashi T."/>
            <person name="Sakakibara K."/>
            <person name="Fujita T."/>
            <person name="Oishi K."/>
            <person name="Shin-I T."/>
            <person name="Kuroki Y."/>
            <person name="Toyoda A."/>
            <person name="Suzuki Y."/>
            <person name="Hashimoto A."/>
            <person name="Yamaguchi K."/>
            <person name="Sugano A."/>
            <person name="Kohara Y."/>
            <person name="Fujiyama A."/>
            <person name="Anterola A."/>
            <person name="Aoki S."/>
            <person name="Ashton N."/>
            <person name="Barbazuk W.B."/>
            <person name="Barker E."/>
            <person name="Bennetzen J."/>
            <person name="Bezanilla M."/>
            <person name="Blankenship R."/>
            <person name="Cho S.H."/>
            <person name="Dutcher S."/>
            <person name="Estelle M."/>
            <person name="Fawcett J.A."/>
            <person name="Gundlach H."/>
            <person name="Hanada K."/>
            <person name="Heyl A."/>
            <person name="Hicks K.A."/>
            <person name="Hugh J."/>
            <person name="Lohr M."/>
            <person name="Mayer K."/>
            <person name="Melkozernov A."/>
            <person name="Murata T."/>
            <person name="Nelson D."/>
            <person name="Pils B."/>
            <person name="Prigge M."/>
            <person name="Reiss B."/>
            <person name="Renner T."/>
            <person name="Rombauts S."/>
            <person name="Rushton P."/>
            <person name="Sanderfoot A."/>
            <person name="Schween G."/>
            <person name="Shiu S.-H."/>
            <person name="Stueber K."/>
            <person name="Theodoulou F.L."/>
            <person name="Tu H."/>
            <person name="Van de Peer Y."/>
            <person name="Verrier P.J."/>
            <person name="Waters E."/>
            <person name="Wood A."/>
            <person name="Yang L."/>
            <person name="Cove D."/>
            <person name="Cuming A."/>
            <person name="Hasebe M."/>
            <person name="Lucas S."/>
            <person name="Mishler D.B."/>
            <person name="Reski R."/>
            <person name="Grigoriev I."/>
            <person name="Quatrano R.S."/>
            <person name="Boore J.L."/>
        </authorList>
    </citation>
    <scope>NUCLEOTIDE SEQUENCE [LARGE SCALE GENOMIC DNA]</scope>
    <source>
        <strain evidence="10 11">cv. Gransden 2004</strain>
    </source>
</reference>
<dbReference type="PaxDb" id="3218-PP1S154_61V6.1"/>